<dbReference type="EMBL" id="GBXM01094606">
    <property type="protein sequence ID" value="JAH13971.1"/>
    <property type="molecule type" value="Transcribed_RNA"/>
</dbReference>
<reference evidence="1" key="2">
    <citation type="journal article" date="2015" name="Fish Shellfish Immunol.">
        <title>Early steps in the European eel (Anguilla anguilla)-Vibrio vulnificus interaction in the gills: Role of the RtxA13 toxin.</title>
        <authorList>
            <person name="Callol A."/>
            <person name="Pajuelo D."/>
            <person name="Ebbesson L."/>
            <person name="Teles M."/>
            <person name="MacKenzie S."/>
            <person name="Amaro C."/>
        </authorList>
    </citation>
    <scope>NUCLEOTIDE SEQUENCE</scope>
</reference>
<accession>A0A0E9QAS4</accession>
<reference evidence="1" key="1">
    <citation type="submission" date="2014-11" db="EMBL/GenBank/DDBJ databases">
        <authorList>
            <person name="Amaro Gonzalez C."/>
        </authorList>
    </citation>
    <scope>NUCLEOTIDE SEQUENCE</scope>
</reference>
<dbReference type="AlphaFoldDB" id="A0A0E9QAS4"/>
<proteinExistence type="predicted"/>
<protein>
    <submittedName>
        <fullName evidence="1">Uncharacterized protein</fullName>
    </submittedName>
</protein>
<evidence type="ECO:0000313" key="1">
    <source>
        <dbReference type="EMBL" id="JAH13971.1"/>
    </source>
</evidence>
<sequence>MQNMVSHKGRDHFFSHSICFPLVKSSGNYK</sequence>
<name>A0A0E9QAS4_ANGAN</name>
<organism evidence="1">
    <name type="scientific">Anguilla anguilla</name>
    <name type="common">European freshwater eel</name>
    <name type="synonym">Muraena anguilla</name>
    <dbReference type="NCBI Taxonomy" id="7936"/>
    <lineage>
        <taxon>Eukaryota</taxon>
        <taxon>Metazoa</taxon>
        <taxon>Chordata</taxon>
        <taxon>Craniata</taxon>
        <taxon>Vertebrata</taxon>
        <taxon>Euteleostomi</taxon>
        <taxon>Actinopterygii</taxon>
        <taxon>Neopterygii</taxon>
        <taxon>Teleostei</taxon>
        <taxon>Anguilliformes</taxon>
        <taxon>Anguillidae</taxon>
        <taxon>Anguilla</taxon>
    </lineage>
</organism>